<dbReference type="CDD" id="cd01398">
    <property type="entry name" value="RPI_A"/>
    <property type="match status" value="1"/>
</dbReference>
<dbReference type="HAMAP" id="MF_00170">
    <property type="entry name" value="Rib_5P_isom_A"/>
    <property type="match status" value="1"/>
</dbReference>
<evidence type="ECO:0000256" key="1">
    <source>
        <dbReference type="ARBA" id="ARBA00023235"/>
    </source>
</evidence>
<keyword evidence="4" id="KW-1185">Reference proteome</keyword>
<dbReference type="SUPFAM" id="SSF100950">
    <property type="entry name" value="NagB/RpiA/CoA transferase-like"/>
    <property type="match status" value="1"/>
</dbReference>
<dbReference type="Gene3D" id="3.40.50.1360">
    <property type="match status" value="1"/>
</dbReference>
<comment type="catalytic activity">
    <reaction evidence="2">
        <text>aldehydo-D-ribose 5-phosphate = D-ribulose 5-phosphate</text>
        <dbReference type="Rhea" id="RHEA:14657"/>
        <dbReference type="ChEBI" id="CHEBI:58121"/>
        <dbReference type="ChEBI" id="CHEBI:58273"/>
        <dbReference type="EC" id="5.3.1.6"/>
    </reaction>
</comment>
<comment type="caution">
    <text evidence="3">The sequence shown here is derived from an EMBL/GenBank/DDBJ whole genome shotgun (WGS) entry which is preliminary data.</text>
</comment>
<feature type="binding site" evidence="2">
    <location>
        <begin position="105"/>
        <end position="108"/>
    </location>
    <ligand>
        <name>substrate</name>
    </ligand>
</feature>
<comment type="subunit">
    <text evidence="2">Homodimer.</text>
</comment>
<feature type="active site" description="Proton acceptor" evidence="2">
    <location>
        <position position="114"/>
    </location>
</feature>
<sequence>MMMNFMRKKGEEMIEKKAVGEAAAQYVKDDMVVGLGTGSTVYYTIQKVGEYVKEGMNIRAIPTSEETKKLALDLNIPLVTFAEVNHLDVVIDGADEVDCHFALTKGGGGALLREKLIADATDLFIVVADSSKMVEKLGKFPLPVEVTPFSWERTARQIEELGSIATRRLNGTDPYISDNGNYILDCSFEIIEDPEGLSQKLNRIPGVVENGLFVNMAKIVFTVEDGKVVKKMK</sequence>
<feature type="binding site" evidence="2">
    <location>
        <begin position="92"/>
        <end position="95"/>
    </location>
    <ligand>
        <name>substrate</name>
    </ligand>
</feature>
<dbReference type="Pfam" id="PF06026">
    <property type="entry name" value="Rib_5-P_isom_A"/>
    <property type="match status" value="1"/>
</dbReference>
<gene>
    <name evidence="2" type="primary">rpiA</name>
    <name evidence="3" type="ORF">SAMN02745910_00912</name>
</gene>
<dbReference type="InterPro" id="IPR020672">
    <property type="entry name" value="Ribose5P_isomerase_typA_subgr"/>
</dbReference>
<dbReference type="Proteomes" id="UP000182762">
    <property type="component" value="Unassembled WGS sequence"/>
</dbReference>
<accession>A0A1I5XJZ1</accession>
<dbReference type="PANTHER" id="PTHR11934:SF0">
    <property type="entry name" value="RIBOSE-5-PHOSPHATE ISOMERASE"/>
    <property type="match status" value="1"/>
</dbReference>
<dbReference type="SUPFAM" id="SSF75445">
    <property type="entry name" value="D-ribose-5-phosphate isomerase (RpiA), lid domain"/>
    <property type="match status" value="1"/>
</dbReference>
<organism evidence="3 4">
    <name type="scientific">Priestia endophytica DSM 13796</name>
    <dbReference type="NCBI Taxonomy" id="1121089"/>
    <lineage>
        <taxon>Bacteria</taxon>
        <taxon>Bacillati</taxon>
        <taxon>Bacillota</taxon>
        <taxon>Bacilli</taxon>
        <taxon>Bacillales</taxon>
        <taxon>Bacillaceae</taxon>
        <taxon>Priestia</taxon>
    </lineage>
</organism>
<proteinExistence type="inferred from homology"/>
<evidence type="ECO:0000313" key="4">
    <source>
        <dbReference type="Proteomes" id="UP000182762"/>
    </source>
</evidence>
<comment type="similarity">
    <text evidence="2">Belongs to the ribose 5-phosphate isomerase family.</text>
</comment>
<reference evidence="3 4" key="1">
    <citation type="submission" date="2016-10" db="EMBL/GenBank/DDBJ databases">
        <authorList>
            <person name="Varghese N."/>
            <person name="Submissions S."/>
        </authorList>
    </citation>
    <scope>NUCLEOTIDE SEQUENCE [LARGE SCALE GENOMIC DNA]</scope>
    <source>
        <strain evidence="3 4">DSM 13796</strain>
    </source>
</reference>
<evidence type="ECO:0000313" key="3">
    <source>
        <dbReference type="EMBL" id="SFQ32292.1"/>
    </source>
</evidence>
<comment type="pathway">
    <text evidence="2">Carbohydrate degradation; pentose phosphate pathway; D-ribose 5-phosphate from D-ribulose 5-phosphate (non-oxidative stage): step 1/1.</text>
</comment>
<dbReference type="InterPro" id="IPR037171">
    <property type="entry name" value="NagB/RpiA_transferase-like"/>
</dbReference>
<feature type="binding site" evidence="2">
    <location>
        <begin position="37"/>
        <end position="40"/>
    </location>
    <ligand>
        <name>substrate</name>
    </ligand>
</feature>
<name>A0A1I5XJZ1_9BACI</name>
<dbReference type="NCBIfam" id="TIGR00021">
    <property type="entry name" value="rpiA"/>
    <property type="match status" value="1"/>
</dbReference>
<feature type="binding site" evidence="2">
    <location>
        <position position="132"/>
    </location>
    <ligand>
        <name>substrate</name>
    </ligand>
</feature>
<dbReference type="Gene3D" id="3.30.70.260">
    <property type="match status" value="1"/>
</dbReference>
<evidence type="ECO:0000256" key="2">
    <source>
        <dbReference type="HAMAP-Rule" id="MF_00170"/>
    </source>
</evidence>
<comment type="function">
    <text evidence="2">Catalyzes the reversible conversion of ribose-5-phosphate to ribulose 5-phosphate.</text>
</comment>
<keyword evidence="1 2" id="KW-0413">Isomerase</keyword>
<dbReference type="InterPro" id="IPR004788">
    <property type="entry name" value="Ribose5P_isomerase_type_A"/>
</dbReference>
<dbReference type="GO" id="GO:0016853">
    <property type="term" value="F:isomerase activity"/>
    <property type="evidence" value="ECO:0007669"/>
    <property type="project" value="UniProtKB-KW"/>
</dbReference>
<dbReference type="NCBIfam" id="NF001924">
    <property type="entry name" value="PRK00702.1"/>
    <property type="match status" value="1"/>
</dbReference>
<dbReference type="EC" id="5.3.1.6" evidence="2"/>
<dbReference type="EMBL" id="FOXX01000002">
    <property type="protein sequence ID" value="SFQ32292.1"/>
    <property type="molecule type" value="Genomic_DNA"/>
</dbReference>
<dbReference type="PANTHER" id="PTHR11934">
    <property type="entry name" value="RIBOSE-5-PHOSPHATE ISOMERASE"/>
    <property type="match status" value="1"/>
</dbReference>
<protein>
    <recommendedName>
        <fullName evidence="2">Ribose-5-phosphate isomerase A</fullName>
        <ecNumber evidence="2">5.3.1.6</ecNumber>
    </recommendedName>
    <alternativeName>
        <fullName evidence="2">Phosphoriboisomerase A</fullName>
        <shortName evidence="2">PRI</shortName>
    </alternativeName>
</protein>